<dbReference type="Gene3D" id="3.30.70.330">
    <property type="match status" value="1"/>
</dbReference>
<evidence type="ECO:0000256" key="1">
    <source>
        <dbReference type="PROSITE-ProRule" id="PRU00176"/>
    </source>
</evidence>
<dbReference type="PANTHER" id="PTHR23295:SF6">
    <property type="entry name" value="NEOSIN, ISOFORM A"/>
    <property type="match status" value="1"/>
</dbReference>
<gene>
    <name evidence="4" type="ORF">B0H63DRAFT_395339</name>
</gene>
<sequence>MDSNEEPAGIFDTIVVGGYSDESRDGSDDSFDAYGEGDGKEQEKDLPESGNDDYAKTFDSPTNQDLSEADEAQPDFVSKASESMNSSSAPDPLTSESPAVPPSAPISSSSSSSSSAPSPSSDQAIANGPTLSQGLSSPSAVSENPAPESRSTGPIVSPSHGLAALASETLAETPALAPAVSSGSAIEDDASVDIQKLVDGITARAVVSALSAPSLPPNPATPNASQTVVSAALNVAASLPPKPSVSQLQQAHLPAIPQAHTFQPQALTALAPLVASMPITGSAAPHGTFQSTRAPGTASDAISSLPPPPPASFSAPPPQSAPNAHHISTATDGADGNARSVSVQQAWELFQADEKRYTSEAKWERFPDGSRIFIGSTTPPQTTLGIGNLSSERVSKREVFDVFHEFGRLAQISLKNAYGFVQYHTVNEGQAAMQKAQGIELGGRKIHLEFSRTQKKKDKEKEKEERDRSPERRNPRIVADRGNDRYDGRDQGRRRDEYRPPRSPSPRRNDSRGNRDGPYSREHPGAAFDRRRSQSPARYGDPYRRRSPSPPRRTPPDADHLDIPRRYGQDVPDVQLLLLRDVSRDFVSWVQQAFHERGLKTDAMFLNPRFPREALVQRQVLEGVHAIIDLDWMAQTYSKISIQVFIRSGSGDVRFELYQNVDPSIAAELVLREKSQSAARSAYPPTNFNSSYLPDAPPAGYPYQNPHVPAAQIQAIGQAPDLASMVGQLDNTALQALLSSLQTSQGTPAQQAMIPVSMPPAPPPPQVDINALLNSLRNAAPAPTPALPAPQHGTGHNYAPVPAYYPQSSNSMLPTTAAPNLPAGFPGYADTAQQVQTIIDQLKRATK</sequence>
<feature type="compositionally biased region" description="Basic and acidic residues" evidence="2">
    <location>
        <begin position="37"/>
        <end position="47"/>
    </location>
</feature>
<protein>
    <recommendedName>
        <fullName evidence="3">RRM domain-containing protein</fullName>
    </recommendedName>
</protein>
<accession>A0AAE0NNY8</accession>
<proteinExistence type="predicted"/>
<feature type="region of interest" description="Disordered" evidence="2">
    <location>
        <begin position="447"/>
        <end position="565"/>
    </location>
</feature>
<feature type="region of interest" description="Disordered" evidence="2">
    <location>
        <begin position="1"/>
        <end position="159"/>
    </location>
</feature>
<evidence type="ECO:0000313" key="4">
    <source>
        <dbReference type="EMBL" id="KAK3385031.1"/>
    </source>
</evidence>
<dbReference type="SUPFAM" id="SSF54928">
    <property type="entry name" value="RNA-binding domain, RBD"/>
    <property type="match status" value="1"/>
</dbReference>
<dbReference type="PROSITE" id="PS50102">
    <property type="entry name" value="RRM"/>
    <property type="match status" value="1"/>
</dbReference>
<organism evidence="4 5">
    <name type="scientific">Podospora didyma</name>
    <dbReference type="NCBI Taxonomy" id="330526"/>
    <lineage>
        <taxon>Eukaryota</taxon>
        <taxon>Fungi</taxon>
        <taxon>Dikarya</taxon>
        <taxon>Ascomycota</taxon>
        <taxon>Pezizomycotina</taxon>
        <taxon>Sordariomycetes</taxon>
        <taxon>Sordariomycetidae</taxon>
        <taxon>Sordariales</taxon>
        <taxon>Podosporaceae</taxon>
        <taxon>Podospora</taxon>
    </lineage>
</organism>
<feature type="compositionally biased region" description="Low complexity" evidence="2">
    <location>
        <begin position="105"/>
        <end position="121"/>
    </location>
</feature>
<dbReference type="EMBL" id="JAULSW010000004">
    <property type="protein sequence ID" value="KAK3385031.1"/>
    <property type="molecule type" value="Genomic_DNA"/>
</dbReference>
<reference evidence="4" key="1">
    <citation type="journal article" date="2023" name="Mol. Phylogenet. Evol.">
        <title>Genome-scale phylogeny and comparative genomics of the fungal order Sordariales.</title>
        <authorList>
            <person name="Hensen N."/>
            <person name="Bonometti L."/>
            <person name="Westerberg I."/>
            <person name="Brannstrom I.O."/>
            <person name="Guillou S."/>
            <person name="Cros-Aarteil S."/>
            <person name="Calhoun S."/>
            <person name="Haridas S."/>
            <person name="Kuo A."/>
            <person name="Mondo S."/>
            <person name="Pangilinan J."/>
            <person name="Riley R."/>
            <person name="LaButti K."/>
            <person name="Andreopoulos B."/>
            <person name="Lipzen A."/>
            <person name="Chen C."/>
            <person name="Yan M."/>
            <person name="Daum C."/>
            <person name="Ng V."/>
            <person name="Clum A."/>
            <person name="Steindorff A."/>
            <person name="Ohm R.A."/>
            <person name="Martin F."/>
            <person name="Silar P."/>
            <person name="Natvig D.O."/>
            <person name="Lalanne C."/>
            <person name="Gautier V."/>
            <person name="Ament-Velasquez S.L."/>
            <person name="Kruys A."/>
            <person name="Hutchinson M.I."/>
            <person name="Powell A.J."/>
            <person name="Barry K."/>
            <person name="Miller A.N."/>
            <person name="Grigoriev I.V."/>
            <person name="Debuchy R."/>
            <person name="Gladieux P."/>
            <person name="Hiltunen Thoren M."/>
            <person name="Johannesson H."/>
        </authorList>
    </citation>
    <scope>NUCLEOTIDE SEQUENCE</scope>
    <source>
        <strain evidence="4">CBS 232.78</strain>
    </source>
</reference>
<feature type="compositionally biased region" description="Polar residues" evidence="2">
    <location>
        <begin position="129"/>
        <end position="142"/>
    </location>
</feature>
<dbReference type="Proteomes" id="UP001285441">
    <property type="component" value="Unassembled WGS sequence"/>
</dbReference>
<comment type="caution">
    <text evidence="4">The sequence shown here is derived from an EMBL/GenBank/DDBJ whole genome shotgun (WGS) entry which is preliminary data.</text>
</comment>
<evidence type="ECO:0000313" key="5">
    <source>
        <dbReference type="Proteomes" id="UP001285441"/>
    </source>
</evidence>
<feature type="region of interest" description="Disordered" evidence="2">
    <location>
        <begin position="284"/>
        <end position="338"/>
    </location>
</feature>
<feature type="compositionally biased region" description="Basic and acidic residues" evidence="2">
    <location>
        <begin position="447"/>
        <end position="500"/>
    </location>
</feature>
<dbReference type="InterPro" id="IPR012677">
    <property type="entry name" value="Nucleotide-bd_a/b_plait_sf"/>
</dbReference>
<dbReference type="AlphaFoldDB" id="A0AAE0NNY8"/>
<evidence type="ECO:0000256" key="2">
    <source>
        <dbReference type="SAM" id="MobiDB-lite"/>
    </source>
</evidence>
<dbReference type="SMART" id="SM00360">
    <property type="entry name" value="RRM"/>
    <property type="match status" value="1"/>
</dbReference>
<dbReference type="InterPro" id="IPR035979">
    <property type="entry name" value="RBD_domain_sf"/>
</dbReference>
<feature type="compositionally biased region" description="Low complexity" evidence="2">
    <location>
        <begin position="78"/>
        <end position="88"/>
    </location>
</feature>
<dbReference type="InterPro" id="IPR000504">
    <property type="entry name" value="RRM_dom"/>
</dbReference>
<feature type="compositionally biased region" description="Basic and acidic residues" evidence="2">
    <location>
        <begin position="507"/>
        <end position="532"/>
    </location>
</feature>
<feature type="domain" description="RRM" evidence="3">
    <location>
        <begin position="382"/>
        <end position="453"/>
    </location>
</feature>
<feature type="compositionally biased region" description="Pro residues" evidence="2">
    <location>
        <begin position="305"/>
        <end position="320"/>
    </location>
</feature>
<dbReference type="PANTHER" id="PTHR23295">
    <property type="entry name" value="NUCLEAR RECEPTOR COACTIVATOR 5-RELATED"/>
    <property type="match status" value="1"/>
</dbReference>
<keyword evidence="5" id="KW-1185">Reference proteome</keyword>
<feature type="compositionally biased region" description="Basic and acidic residues" evidence="2">
    <location>
        <begin position="554"/>
        <end position="565"/>
    </location>
</feature>
<reference evidence="4" key="2">
    <citation type="submission" date="2023-06" db="EMBL/GenBank/DDBJ databases">
        <authorList>
            <consortium name="Lawrence Berkeley National Laboratory"/>
            <person name="Haridas S."/>
            <person name="Hensen N."/>
            <person name="Bonometti L."/>
            <person name="Westerberg I."/>
            <person name="Brannstrom I.O."/>
            <person name="Guillou S."/>
            <person name="Cros-Aarteil S."/>
            <person name="Calhoun S."/>
            <person name="Kuo A."/>
            <person name="Mondo S."/>
            <person name="Pangilinan J."/>
            <person name="Riley R."/>
            <person name="LaButti K."/>
            <person name="Andreopoulos B."/>
            <person name="Lipzen A."/>
            <person name="Chen C."/>
            <person name="Yanf M."/>
            <person name="Daum C."/>
            <person name="Ng V."/>
            <person name="Clum A."/>
            <person name="Steindorff A."/>
            <person name="Ohm R."/>
            <person name="Martin F."/>
            <person name="Silar P."/>
            <person name="Natvig D."/>
            <person name="Lalanne C."/>
            <person name="Gautier V."/>
            <person name="Ament-velasquez S.L."/>
            <person name="Kruys A."/>
            <person name="Hutchinson M.I."/>
            <person name="Powell A.J."/>
            <person name="Barry K."/>
            <person name="Miller A.N."/>
            <person name="Grigoriev I.V."/>
            <person name="Debuchy R."/>
            <person name="Gladieux P."/>
            <person name="Thoren M.H."/>
            <person name="Johannesson H."/>
        </authorList>
    </citation>
    <scope>NUCLEOTIDE SEQUENCE</scope>
    <source>
        <strain evidence="4">CBS 232.78</strain>
    </source>
</reference>
<dbReference type="Pfam" id="PF00076">
    <property type="entry name" value="RRM_1"/>
    <property type="match status" value="1"/>
</dbReference>
<dbReference type="InterPro" id="IPR052600">
    <property type="entry name" value="Nuc_rcpt_coact/corep"/>
</dbReference>
<evidence type="ECO:0000259" key="3">
    <source>
        <dbReference type="PROSITE" id="PS50102"/>
    </source>
</evidence>
<dbReference type="GO" id="GO:0003723">
    <property type="term" value="F:RNA binding"/>
    <property type="evidence" value="ECO:0007669"/>
    <property type="project" value="UniProtKB-UniRule"/>
</dbReference>
<keyword evidence="1" id="KW-0694">RNA-binding</keyword>
<name>A0AAE0NNY8_9PEZI</name>